<gene>
    <name evidence="2" type="ORF">ACFSXZ_16755</name>
</gene>
<dbReference type="Proteomes" id="UP001597417">
    <property type="component" value="Unassembled WGS sequence"/>
</dbReference>
<sequence>MTRLDVATGRGTARTRRWLTRALFVAGGAIAGTAAAWAISTASASATTELSCSHLTGAASDVVRPGSDDRGGGERRAVADDVRDTVGAVADRELAHPAPNAASPLDLLTDPPRQTPRVIDNALRPAPALVELLRPASGPLLQVPALPSLEPRPGTDTGVTPSGARTPLAAPEGQVGSVRSAPTAVEPQENQGDRIIARTGHHTAGHSLRGPAPLTPPHAPPAPPALPLPGGSATNAHVDGPVFGVPAPASVFPAADGPQGVRFGLRRMPVEPGTQPGVTPD</sequence>
<evidence type="ECO:0000313" key="3">
    <source>
        <dbReference type="Proteomes" id="UP001597417"/>
    </source>
</evidence>
<accession>A0ABW5FSK2</accession>
<reference evidence="3" key="1">
    <citation type="journal article" date="2019" name="Int. J. Syst. Evol. Microbiol.">
        <title>The Global Catalogue of Microorganisms (GCM) 10K type strain sequencing project: providing services to taxonomists for standard genome sequencing and annotation.</title>
        <authorList>
            <consortium name="The Broad Institute Genomics Platform"/>
            <consortium name="The Broad Institute Genome Sequencing Center for Infectious Disease"/>
            <person name="Wu L."/>
            <person name="Ma J."/>
        </authorList>
    </citation>
    <scope>NUCLEOTIDE SEQUENCE [LARGE SCALE GENOMIC DNA]</scope>
    <source>
        <strain evidence="3">CGMCC 4.7645</strain>
    </source>
</reference>
<keyword evidence="3" id="KW-1185">Reference proteome</keyword>
<comment type="caution">
    <text evidence="2">The sequence shown here is derived from an EMBL/GenBank/DDBJ whole genome shotgun (WGS) entry which is preliminary data.</text>
</comment>
<dbReference type="EMBL" id="JBHUKR010000007">
    <property type="protein sequence ID" value="MFD2417978.1"/>
    <property type="molecule type" value="Genomic_DNA"/>
</dbReference>
<dbReference type="RefSeq" id="WP_378265952.1">
    <property type="nucleotide sequence ID" value="NZ_JBHUKR010000007.1"/>
</dbReference>
<name>A0ABW5FSK2_9PSEU</name>
<protein>
    <submittedName>
        <fullName evidence="2">Uncharacterized protein</fullName>
    </submittedName>
</protein>
<organism evidence="2 3">
    <name type="scientific">Amycolatopsis pigmentata</name>
    <dbReference type="NCBI Taxonomy" id="450801"/>
    <lineage>
        <taxon>Bacteria</taxon>
        <taxon>Bacillati</taxon>
        <taxon>Actinomycetota</taxon>
        <taxon>Actinomycetes</taxon>
        <taxon>Pseudonocardiales</taxon>
        <taxon>Pseudonocardiaceae</taxon>
        <taxon>Amycolatopsis</taxon>
    </lineage>
</organism>
<proteinExistence type="predicted"/>
<evidence type="ECO:0000313" key="2">
    <source>
        <dbReference type="EMBL" id="MFD2417978.1"/>
    </source>
</evidence>
<feature type="region of interest" description="Disordered" evidence="1">
    <location>
        <begin position="202"/>
        <end position="239"/>
    </location>
</feature>
<feature type="region of interest" description="Disordered" evidence="1">
    <location>
        <begin position="144"/>
        <end position="190"/>
    </location>
</feature>
<feature type="compositionally biased region" description="Pro residues" evidence="1">
    <location>
        <begin position="213"/>
        <end position="227"/>
    </location>
</feature>
<evidence type="ECO:0000256" key="1">
    <source>
        <dbReference type="SAM" id="MobiDB-lite"/>
    </source>
</evidence>